<sequence length="37" mass="4460">MDQPCDFLIFDDKSAVKNTLIFDRTLNQDYFNRSKIF</sequence>
<name>A0ABP2NVN7_HAEPA</name>
<evidence type="ECO:0000313" key="1">
    <source>
        <dbReference type="EMBL" id="EIJ29259.1"/>
    </source>
</evidence>
<dbReference type="EMBL" id="AJTC01000035">
    <property type="protein sequence ID" value="EIJ29259.1"/>
    <property type="molecule type" value="Genomic_DNA"/>
</dbReference>
<proteinExistence type="predicted"/>
<comment type="caution">
    <text evidence="1">The sequence shown here is derived from an EMBL/GenBank/DDBJ whole genome shotgun (WGS) entry which is preliminary data.</text>
</comment>
<organism evidence="1 2">
    <name type="scientific">Haemophilus parainfluenzae HK2019</name>
    <dbReference type="NCBI Taxonomy" id="1095746"/>
    <lineage>
        <taxon>Bacteria</taxon>
        <taxon>Pseudomonadati</taxon>
        <taxon>Pseudomonadota</taxon>
        <taxon>Gammaproteobacteria</taxon>
        <taxon>Pasteurellales</taxon>
        <taxon>Pasteurellaceae</taxon>
        <taxon>Haemophilus</taxon>
    </lineage>
</organism>
<reference evidence="1 2" key="1">
    <citation type="submission" date="2012-04" db="EMBL/GenBank/DDBJ databases">
        <authorList>
            <person name="Durkin A.S."/>
            <person name="McCorrison J."/>
            <person name="Torralba M."/>
            <person name="Gillis M."/>
            <person name="Methe B."/>
            <person name="Sutton G."/>
            <person name="Nelson K.E."/>
        </authorList>
    </citation>
    <scope>NUCLEOTIDE SEQUENCE [LARGE SCALE GENOMIC DNA]</scope>
    <source>
        <strain evidence="1 2">HK2019</strain>
    </source>
</reference>
<accession>A0ABP2NVN7</accession>
<gene>
    <name evidence="1" type="ORF">HMPREF1119_1852</name>
</gene>
<protein>
    <submittedName>
        <fullName evidence="1">Uncharacterized protein</fullName>
    </submittedName>
</protein>
<evidence type="ECO:0000313" key="2">
    <source>
        <dbReference type="Proteomes" id="UP000003778"/>
    </source>
</evidence>
<dbReference type="Proteomes" id="UP000003778">
    <property type="component" value="Unassembled WGS sequence"/>
</dbReference>
<keyword evidence="2" id="KW-1185">Reference proteome</keyword>